<gene>
    <name evidence="1" type="ORF">DERYTH_LOCUS22202</name>
</gene>
<proteinExistence type="predicted"/>
<feature type="non-terminal residue" evidence="1">
    <location>
        <position position="1"/>
    </location>
</feature>
<name>A0A9N9JTM0_9GLOM</name>
<comment type="caution">
    <text evidence="1">The sequence shown here is derived from an EMBL/GenBank/DDBJ whole genome shotgun (WGS) entry which is preliminary data.</text>
</comment>
<feature type="non-terminal residue" evidence="1">
    <location>
        <position position="61"/>
    </location>
</feature>
<sequence>CKHCPCNWACGKPQLLKHHLARKCPNVLQEIKDIWQNNLAVKKKSVKRQRRTKMLDNSNLE</sequence>
<reference evidence="1" key="1">
    <citation type="submission" date="2021-06" db="EMBL/GenBank/DDBJ databases">
        <authorList>
            <person name="Kallberg Y."/>
            <person name="Tangrot J."/>
            <person name="Rosling A."/>
        </authorList>
    </citation>
    <scope>NUCLEOTIDE SEQUENCE</scope>
    <source>
        <strain evidence="1">MA453B</strain>
    </source>
</reference>
<dbReference type="Proteomes" id="UP000789405">
    <property type="component" value="Unassembled WGS sequence"/>
</dbReference>
<accession>A0A9N9JTM0</accession>
<protein>
    <submittedName>
        <fullName evidence="1">9665_t:CDS:1</fullName>
    </submittedName>
</protein>
<organism evidence="1 2">
    <name type="scientific">Dentiscutata erythropus</name>
    <dbReference type="NCBI Taxonomy" id="1348616"/>
    <lineage>
        <taxon>Eukaryota</taxon>
        <taxon>Fungi</taxon>
        <taxon>Fungi incertae sedis</taxon>
        <taxon>Mucoromycota</taxon>
        <taxon>Glomeromycotina</taxon>
        <taxon>Glomeromycetes</taxon>
        <taxon>Diversisporales</taxon>
        <taxon>Gigasporaceae</taxon>
        <taxon>Dentiscutata</taxon>
    </lineage>
</organism>
<dbReference type="AlphaFoldDB" id="A0A9N9JTM0"/>
<keyword evidence="2" id="KW-1185">Reference proteome</keyword>
<dbReference type="EMBL" id="CAJVPY010030168">
    <property type="protein sequence ID" value="CAG8795092.1"/>
    <property type="molecule type" value="Genomic_DNA"/>
</dbReference>
<evidence type="ECO:0000313" key="2">
    <source>
        <dbReference type="Proteomes" id="UP000789405"/>
    </source>
</evidence>
<evidence type="ECO:0000313" key="1">
    <source>
        <dbReference type="EMBL" id="CAG8795092.1"/>
    </source>
</evidence>